<organism evidence="6 7">
    <name type="scientific">Bradyrhizobium brasilense</name>
    <dbReference type="NCBI Taxonomy" id="1419277"/>
    <lineage>
        <taxon>Bacteria</taxon>
        <taxon>Pseudomonadati</taxon>
        <taxon>Pseudomonadota</taxon>
        <taxon>Alphaproteobacteria</taxon>
        <taxon>Hyphomicrobiales</taxon>
        <taxon>Nitrobacteraceae</taxon>
        <taxon>Bradyrhizobium</taxon>
    </lineage>
</organism>
<dbReference type="InterPro" id="IPR018060">
    <property type="entry name" value="HTH_AraC"/>
</dbReference>
<dbReference type="Proteomes" id="UP000199245">
    <property type="component" value="Unassembled WGS sequence"/>
</dbReference>
<evidence type="ECO:0000256" key="2">
    <source>
        <dbReference type="ARBA" id="ARBA00023125"/>
    </source>
</evidence>
<gene>
    <name evidence="6" type="ORF">SAMN05216337_1007119</name>
</gene>
<keyword evidence="3" id="KW-0804">Transcription</keyword>
<dbReference type="PROSITE" id="PS00041">
    <property type="entry name" value="HTH_ARAC_FAMILY_1"/>
    <property type="match status" value="1"/>
</dbReference>
<proteinExistence type="predicted"/>
<keyword evidence="1" id="KW-0805">Transcription regulation</keyword>
<dbReference type="SMART" id="SM00342">
    <property type="entry name" value="HTH_ARAC"/>
    <property type="match status" value="1"/>
</dbReference>
<protein>
    <submittedName>
        <fullName evidence="6">AraC-type DNA-binding protein</fullName>
    </submittedName>
</protein>
<dbReference type="GO" id="GO:0043565">
    <property type="term" value="F:sequence-specific DNA binding"/>
    <property type="evidence" value="ECO:0007669"/>
    <property type="project" value="InterPro"/>
</dbReference>
<dbReference type="InterPro" id="IPR018062">
    <property type="entry name" value="HTH_AraC-typ_CS"/>
</dbReference>
<feature type="region of interest" description="Disordered" evidence="4">
    <location>
        <begin position="1"/>
        <end position="23"/>
    </location>
</feature>
<dbReference type="InterPro" id="IPR009057">
    <property type="entry name" value="Homeodomain-like_sf"/>
</dbReference>
<dbReference type="InterPro" id="IPR050204">
    <property type="entry name" value="AraC_XylS_family_regulators"/>
</dbReference>
<evidence type="ECO:0000256" key="4">
    <source>
        <dbReference type="SAM" id="MobiDB-lite"/>
    </source>
</evidence>
<accession>A0A1G6RTW5</accession>
<reference evidence="6 7" key="1">
    <citation type="submission" date="2016-10" db="EMBL/GenBank/DDBJ databases">
        <authorList>
            <person name="de Groot N.N."/>
        </authorList>
    </citation>
    <scope>NUCLEOTIDE SEQUENCE [LARGE SCALE GENOMIC DNA]</scope>
    <source>
        <strain evidence="6 7">R5</strain>
    </source>
</reference>
<dbReference type="Pfam" id="PF12833">
    <property type="entry name" value="HTH_18"/>
    <property type="match status" value="1"/>
</dbReference>
<feature type="domain" description="HTH araC/xylS-type" evidence="5">
    <location>
        <begin position="211"/>
        <end position="309"/>
    </location>
</feature>
<evidence type="ECO:0000256" key="1">
    <source>
        <dbReference type="ARBA" id="ARBA00023015"/>
    </source>
</evidence>
<dbReference type="PROSITE" id="PS01124">
    <property type="entry name" value="HTH_ARAC_FAMILY_2"/>
    <property type="match status" value="1"/>
</dbReference>
<dbReference type="PANTHER" id="PTHR46796">
    <property type="entry name" value="HTH-TYPE TRANSCRIPTIONAL ACTIVATOR RHAS-RELATED"/>
    <property type="match status" value="1"/>
</dbReference>
<dbReference type="PANTHER" id="PTHR46796:SF6">
    <property type="entry name" value="ARAC SUBFAMILY"/>
    <property type="match status" value="1"/>
</dbReference>
<dbReference type="GO" id="GO:0003700">
    <property type="term" value="F:DNA-binding transcription factor activity"/>
    <property type="evidence" value="ECO:0007669"/>
    <property type="project" value="InterPro"/>
</dbReference>
<dbReference type="Gene3D" id="1.10.10.60">
    <property type="entry name" value="Homeodomain-like"/>
    <property type="match status" value="2"/>
</dbReference>
<dbReference type="EMBL" id="FMZW01000007">
    <property type="protein sequence ID" value="SDD07873.1"/>
    <property type="molecule type" value="Genomic_DNA"/>
</dbReference>
<keyword evidence="2 6" id="KW-0238">DNA-binding</keyword>
<evidence type="ECO:0000256" key="3">
    <source>
        <dbReference type="ARBA" id="ARBA00023163"/>
    </source>
</evidence>
<dbReference type="RefSeq" id="WP_092082003.1">
    <property type="nucleotide sequence ID" value="NZ_FMZW01000007.1"/>
</dbReference>
<evidence type="ECO:0000259" key="5">
    <source>
        <dbReference type="PROSITE" id="PS01124"/>
    </source>
</evidence>
<evidence type="ECO:0000313" key="7">
    <source>
        <dbReference type="Proteomes" id="UP000199245"/>
    </source>
</evidence>
<sequence>METGGTNPGSDLEGRDDELRLNPPLIGADQDVTVVRASKGSTWSDLFVVLTEERPHGVTYGAFPGLWISMPLTQARIHRISSGNDLQVEMEPYAISLMAPQTPFEVEVGESVRAVHVCLRESLLQEVAEEFYDHDAQDIGIISAFGENDPGLSYLLRAAEQTLLAPVPAARLKTDHLARALSADVLSKYAEIVPGRLKPRSPERLSTAQLQRVTEYIREHLGMNIALNELAAVAGLSRTSFIRRFKASLHQTPDRFLWRTRIRRAQELLVNSQLPITQIAIACGFASQAHLSIAFKRETGVTPSMFRRDRS</sequence>
<name>A0A1G6RTW5_9BRAD</name>
<dbReference type="AlphaFoldDB" id="A0A1G6RTW5"/>
<evidence type="ECO:0000313" key="6">
    <source>
        <dbReference type="EMBL" id="SDD07873.1"/>
    </source>
</evidence>
<dbReference type="SUPFAM" id="SSF46689">
    <property type="entry name" value="Homeodomain-like"/>
    <property type="match status" value="2"/>
</dbReference>